<dbReference type="KEGG" id="amr:AM1_3295"/>
<protein>
    <submittedName>
        <fullName evidence="1">Uncharacterized protein</fullName>
    </submittedName>
</protein>
<dbReference type="AlphaFoldDB" id="B0BYY9"/>
<dbReference type="HOGENOM" id="CLU_3075593_0_0_3"/>
<name>B0BYY9_ACAM1</name>
<dbReference type="EMBL" id="CP000828">
    <property type="protein sequence ID" value="ABW28289.1"/>
    <property type="molecule type" value="Genomic_DNA"/>
</dbReference>
<evidence type="ECO:0000313" key="1">
    <source>
        <dbReference type="EMBL" id="ABW28289.1"/>
    </source>
</evidence>
<reference evidence="1 2" key="1">
    <citation type="journal article" date="2008" name="Proc. Natl. Acad. Sci. U.S.A.">
        <title>Niche adaptation and genome expansion in the chlorophyll d-producing cyanobacterium Acaryochloris marina.</title>
        <authorList>
            <person name="Swingley W.D."/>
            <person name="Chen M."/>
            <person name="Cheung P.C."/>
            <person name="Conrad A.L."/>
            <person name="Dejesa L.C."/>
            <person name="Hao J."/>
            <person name="Honchak B.M."/>
            <person name="Karbach L.E."/>
            <person name="Kurdoglu A."/>
            <person name="Lahiri S."/>
            <person name="Mastrian S.D."/>
            <person name="Miyashita H."/>
            <person name="Page L."/>
            <person name="Ramakrishna P."/>
            <person name="Satoh S."/>
            <person name="Sattley W.M."/>
            <person name="Shimada Y."/>
            <person name="Taylor H.L."/>
            <person name="Tomo T."/>
            <person name="Tsuchiya T."/>
            <person name="Wang Z.T."/>
            <person name="Raymond J."/>
            <person name="Mimuro M."/>
            <person name="Blankenship R.E."/>
            <person name="Touchman J.W."/>
        </authorList>
    </citation>
    <scope>NUCLEOTIDE SEQUENCE [LARGE SCALE GENOMIC DNA]</scope>
    <source>
        <strain evidence="2">MBIC 11017</strain>
    </source>
</reference>
<dbReference type="Proteomes" id="UP000000268">
    <property type="component" value="Chromosome"/>
</dbReference>
<keyword evidence="2" id="KW-1185">Reference proteome</keyword>
<gene>
    <name evidence="1" type="ordered locus">AM1_3295</name>
</gene>
<evidence type="ECO:0000313" key="2">
    <source>
        <dbReference type="Proteomes" id="UP000000268"/>
    </source>
</evidence>
<organism evidence="1 2">
    <name type="scientific">Acaryochloris marina (strain MBIC 11017)</name>
    <dbReference type="NCBI Taxonomy" id="329726"/>
    <lineage>
        <taxon>Bacteria</taxon>
        <taxon>Bacillati</taxon>
        <taxon>Cyanobacteriota</taxon>
        <taxon>Cyanophyceae</taxon>
        <taxon>Acaryochloridales</taxon>
        <taxon>Acaryochloridaceae</taxon>
        <taxon>Acaryochloris</taxon>
    </lineage>
</organism>
<sequence>MKVDAEDVPELWLWTYQELKLSNHWGPLQTSDQFLLETVVKECHSMAPYDSL</sequence>
<dbReference type="STRING" id="329726.AM1_3295"/>
<proteinExistence type="predicted"/>
<accession>B0BYY9</accession>